<evidence type="ECO:0000256" key="5">
    <source>
        <dbReference type="SAM" id="Phobius"/>
    </source>
</evidence>
<dbReference type="Proteomes" id="UP001185331">
    <property type="component" value="Unassembled WGS sequence"/>
</dbReference>
<organism evidence="7 8">
    <name type="scientific">Deinococcus soli</name>
    <name type="common">ex Cha et al. 2016</name>
    <dbReference type="NCBI Taxonomy" id="1309411"/>
    <lineage>
        <taxon>Bacteria</taxon>
        <taxon>Thermotogati</taxon>
        <taxon>Deinococcota</taxon>
        <taxon>Deinococci</taxon>
        <taxon>Deinococcales</taxon>
        <taxon>Deinococcaceae</taxon>
        <taxon>Deinococcus</taxon>
    </lineage>
</organism>
<dbReference type="Pfam" id="PF05154">
    <property type="entry name" value="TM2"/>
    <property type="match status" value="1"/>
</dbReference>
<keyword evidence="3 5" id="KW-1133">Transmembrane helix</keyword>
<dbReference type="GO" id="GO:0016020">
    <property type="term" value="C:membrane"/>
    <property type="evidence" value="ECO:0007669"/>
    <property type="project" value="UniProtKB-SubCell"/>
</dbReference>
<evidence type="ECO:0000313" key="8">
    <source>
        <dbReference type="Proteomes" id="UP001185331"/>
    </source>
</evidence>
<feature type="domain" description="TM2" evidence="6">
    <location>
        <begin position="18"/>
        <end position="52"/>
    </location>
</feature>
<keyword evidence="2 5" id="KW-0812">Transmembrane</keyword>
<feature type="transmembrane region" description="Helical" evidence="5">
    <location>
        <begin position="45"/>
        <end position="67"/>
    </location>
</feature>
<dbReference type="InterPro" id="IPR007829">
    <property type="entry name" value="TM2"/>
</dbReference>
<dbReference type="RefSeq" id="WP_309854321.1">
    <property type="nucleotide sequence ID" value="NZ_JAVDQJ010000004.1"/>
</dbReference>
<gene>
    <name evidence="7" type="ORF">J2Y00_001742</name>
</gene>
<accession>A0AAE4BMI1</accession>
<dbReference type="AlphaFoldDB" id="A0AAE4BMI1"/>
<evidence type="ECO:0000256" key="3">
    <source>
        <dbReference type="ARBA" id="ARBA00022989"/>
    </source>
</evidence>
<sequence>MTDLPAPTARSASIDSTRLTAGLLALLLGGFGVHKFYLRYHTAAWLTVLLGVVMPAATALLLLSGAVRPGVGIPLLLVTLAGPGLLWIMALIEGLVYLSRTNEEFQDRYVRQQHPWL</sequence>
<evidence type="ECO:0000256" key="1">
    <source>
        <dbReference type="ARBA" id="ARBA00004141"/>
    </source>
</evidence>
<evidence type="ECO:0000256" key="4">
    <source>
        <dbReference type="ARBA" id="ARBA00023136"/>
    </source>
</evidence>
<dbReference type="EMBL" id="JAVDQK010000004">
    <property type="protein sequence ID" value="MDR6218179.1"/>
    <property type="molecule type" value="Genomic_DNA"/>
</dbReference>
<evidence type="ECO:0000259" key="6">
    <source>
        <dbReference type="Pfam" id="PF05154"/>
    </source>
</evidence>
<proteinExistence type="predicted"/>
<name>A0AAE4BMI1_9DEIO</name>
<keyword evidence="4 5" id="KW-0472">Membrane</keyword>
<comment type="caution">
    <text evidence="7">The sequence shown here is derived from an EMBL/GenBank/DDBJ whole genome shotgun (WGS) entry which is preliminary data.</text>
</comment>
<feature type="transmembrane region" description="Helical" evidence="5">
    <location>
        <begin position="20"/>
        <end position="38"/>
    </location>
</feature>
<evidence type="ECO:0000313" key="7">
    <source>
        <dbReference type="EMBL" id="MDR6218179.1"/>
    </source>
</evidence>
<evidence type="ECO:0000256" key="2">
    <source>
        <dbReference type="ARBA" id="ARBA00022692"/>
    </source>
</evidence>
<feature type="transmembrane region" description="Helical" evidence="5">
    <location>
        <begin position="73"/>
        <end position="98"/>
    </location>
</feature>
<comment type="subcellular location">
    <subcellularLocation>
        <location evidence="1">Membrane</location>
        <topology evidence="1">Multi-pass membrane protein</topology>
    </subcellularLocation>
</comment>
<reference evidence="7" key="1">
    <citation type="submission" date="2023-07" db="EMBL/GenBank/DDBJ databases">
        <title>Sorghum-associated microbial communities from plants grown in Nebraska, USA.</title>
        <authorList>
            <person name="Schachtman D."/>
        </authorList>
    </citation>
    <scope>NUCLEOTIDE SEQUENCE</scope>
    <source>
        <strain evidence="7">BE330</strain>
    </source>
</reference>
<protein>
    <recommendedName>
        <fullName evidence="6">TM2 domain-containing protein</fullName>
    </recommendedName>
</protein>